<dbReference type="Proteomes" id="UP001147747">
    <property type="component" value="Unassembled WGS sequence"/>
</dbReference>
<proteinExistence type="predicted"/>
<comment type="caution">
    <text evidence="3">The sequence shown here is derived from an EMBL/GenBank/DDBJ whole genome shotgun (WGS) entry which is preliminary data.</text>
</comment>
<evidence type="ECO:0000313" key="4">
    <source>
        <dbReference type="Proteomes" id="UP001147747"/>
    </source>
</evidence>
<reference evidence="3" key="2">
    <citation type="journal article" date="2023" name="IMA Fungus">
        <title>Comparative genomic study of the Penicillium genus elucidates a diverse pangenome and 15 lateral gene transfer events.</title>
        <authorList>
            <person name="Petersen C."/>
            <person name="Sorensen T."/>
            <person name="Nielsen M.R."/>
            <person name="Sondergaard T.E."/>
            <person name="Sorensen J.L."/>
            <person name="Fitzpatrick D.A."/>
            <person name="Frisvad J.C."/>
            <person name="Nielsen K.L."/>
        </authorList>
    </citation>
    <scope>NUCLEOTIDE SEQUENCE</scope>
    <source>
        <strain evidence="3">IBT 29677</strain>
    </source>
</reference>
<protein>
    <submittedName>
        <fullName evidence="3">Uncharacterized protein</fullName>
    </submittedName>
</protein>
<evidence type="ECO:0000313" key="3">
    <source>
        <dbReference type="EMBL" id="KAJ5388493.1"/>
    </source>
</evidence>
<dbReference type="EMBL" id="JAPZBU010000009">
    <property type="protein sequence ID" value="KAJ5388493.1"/>
    <property type="molecule type" value="Genomic_DNA"/>
</dbReference>
<evidence type="ECO:0000256" key="2">
    <source>
        <dbReference type="ARBA" id="ARBA00023242"/>
    </source>
</evidence>
<dbReference type="GO" id="GO:0005634">
    <property type="term" value="C:nucleus"/>
    <property type="evidence" value="ECO:0007669"/>
    <property type="project" value="UniProtKB-SubCell"/>
</dbReference>
<dbReference type="AlphaFoldDB" id="A0A9W9VSH2"/>
<dbReference type="InterPro" id="IPR021858">
    <property type="entry name" value="Fun_TF"/>
</dbReference>
<keyword evidence="2" id="KW-0539">Nucleus</keyword>
<sequence length="236" mass="27457">MLRLFAQTALPRPNPTPWNDDAGPDRMDHDFSDPSIEYIYGITTNLARLIKRIYELTQHLAFYNGREYPTTLLAACEELGDHLSSWNIDIEPFSAIGTEREDARQVARAQSRAFHSAALIYYYRSVQNCKREYLDTEQENTLLAMNEAEELKIHLIKGSSAPAPLTWPAFIASCEAIGEYRQRWNEWWTRVEKYRLKNFSKQHSIVQQVWGKLDRSGSPTDWRDVLAEMNFRIIPV</sequence>
<dbReference type="OrthoDB" id="3477330at2759"/>
<name>A0A9W9VSH2_9EURO</name>
<evidence type="ECO:0000256" key="1">
    <source>
        <dbReference type="ARBA" id="ARBA00004123"/>
    </source>
</evidence>
<dbReference type="Pfam" id="PF11951">
    <property type="entry name" value="Fungal_trans_2"/>
    <property type="match status" value="1"/>
</dbReference>
<dbReference type="RefSeq" id="XP_056486291.1">
    <property type="nucleotide sequence ID" value="XM_056635671.1"/>
</dbReference>
<keyword evidence="4" id="KW-1185">Reference proteome</keyword>
<reference evidence="3" key="1">
    <citation type="submission" date="2022-12" db="EMBL/GenBank/DDBJ databases">
        <authorList>
            <person name="Petersen C."/>
        </authorList>
    </citation>
    <scope>NUCLEOTIDE SEQUENCE</scope>
    <source>
        <strain evidence="3">IBT 29677</strain>
    </source>
</reference>
<accession>A0A9W9VSH2</accession>
<dbReference type="PANTHER" id="PTHR37534">
    <property type="entry name" value="TRANSCRIPTIONAL ACTIVATOR PROTEIN UGA3"/>
    <property type="match status" value="1"/>
</dbReference>
<comment type="subcellular location">
    <subcellularLocation>
        <location evidence="1">Nucleus</location>
    </subcellularLocation>
</comment>
<gene>
    <name evidence="3" type="ORF">N7509_011034</name>
</gene>
<organism evidence="3 4">
    <name type="scientific">Penicillium cosmopolitanum</name>
    <dbReference type="NCBI Taxonomy" id="1131564"/>
    <lineage>
        <taxon>Eukaryota</taxon>
        <taxon>Fungi</taxon>
        <taxon>Dikarya</taxon>
        <taxon>Ascomycota</taxon>
        <taxon>Pezizomycotina</taxon>
        <taxon>Eurotiomycetes</taxon>
        <taxon>Eurotiomycetidae</taxon>
        <taxon>Eurotiales</taxon>
        <taxon>Aspergillaceae</taxon>
        <taxon>Penicillium</taxon>
    </lineage>
</organism>
<dbReference type="PANTHER" id="PTHR37534:SF46">
    <property type="entry name" value="ZN(II)2CYS6 TRANSCRIPTION FACTOR (EUROFUNG)"/>
    <property type="match status" value="1"/>
</dbReference>
<dbReference type="GeneID" id="81374651"/>